<gene>
    <name evidence="1" type="ORF">DPEC_G00302860</name>
</gene>
<dbReference type="EMBL" id="CM055755">
    <property type="protein sequence ID" value="KAJ7990675.1"/>
    <property type="molecule type" value="Genomic_DNA"/>
</dbReference>
<evidence type="ECO:0000313" key="1">
    <source>
        <dbReference type="EMBL" id="KAJ7990675.1"/>
    </source>
</evidence>
<sequence length="275" mass="30761">MDKDSGQMTQAPIYSVEVPGHNPVNTQPMIPGVPVPPGYVPYQAPVVMSAPIRPLGCPPGLEYLTQIDQLLVHQNVSLAEVILDWEVNNSYIVKNSMGQQVFSVAEENNCCTLQCCGPGRPFTLHIQDNLGQEVLTLTRPLRCDCCCFPCCLQELEVQSPPGIPIGYVVQEWHPYLPKFTAQNDRRETQLKIRGPCVACRCYSDVNFEVNSPDESLAVGKISKQWSGMMQEVFTDADHFGISFPMDLDVKMKAVMLGACFLIDFMYFESNKDRDF</sequence>
<protein>
    <submittedName>
        <fullName evidence="1">Uncharacterized protein</fullName>
    </submittedName>
</protein>
<dbReference type="Proteomes" id="UP001157502">
    <property type="component" value="Chromosome 28"/>
</dbReference>
<accession>A0ACC2FHD5</accession>
<comment type="caution">
    <text evidence="1">The sequence shown here is derived from an EMBL/GenBank/DDBJ whole genome shotgun (WGS) entry which is preliminary data.</text>
</comment>
<evidence type="ECO:0000313" key="2">
    <source>
        <dbReference type="Proteomes" id="UP001157502"/>
    </source>
</evidence>
<name>A0ACC2FHD5_DALPE</name>
<reference evidence="1" key="1">
    <citation type="submission" date="2021-05" db="EMBL/GenBank/DDBJ databases">
        <authorList>
            <person name="Pan Q."/>
            <person name="Jouanno E."/>
            <person name="Zahm M."/>
            <person name="Klopp C."/>
            <person name="Cabau C."/>
            <person name="Louis A."/>
            <person name="Berthelot C."/>
            <person name="Parey E."/>
            <person name="Roest Crollius H."/>
            <person name="Montfort J."/>
            <person name="Robinson-Rechavi M."/>
            <person name="Bouchez O."/>
            <person name="Lampietro C."/>
            <person name="Lopez Roques C."/>
            <person name="Donnadieu C."/>
            <person name="Postlethwait J."/>
            <person name="Bobe J."/>
            <person name="Dillon D."/>
            <person name="Chandos A."/>
            <person name="von Hippel F."/>
            <person name="Guiguen Y."/>
        </authorList>
    </citation>
    <scope>NUCLEOTIDE SEQUENCE</scope>
    <source>
        <strain evidence="1">YG-Jan2019</strain>
    </source>
</reference>
<proteinExistence type="predicted"/>
<keyword evidence="2" id="KW-1185">Reference proteome</keyword>
<organism evidence="1 2">
    <name type="scientific">Dallia pectoralis</name>
    <name type="common">Alaska blackfish</name>
    <dbReference type="NCBI Taxonomy" id="75939"/>
    <lineage>
        <taxon>Eukaryota</taxon>
        <taxon>Metazoa</taxon>
        <taxon>Chordata</taxon>
        <taxon>Craniata</taxon>
        <taxon>Vertebrata</taxon>
        <taxon>Euteleostomi</taxon>
        <taxon>Actinopterygii</taxon>
        <taxon>Neopterygii</taxon>
        <taxon>Teleostei</taxon>
        <taxon>Protacanthopterygii</taxon>
        <taxon>Esociformes</taxon>
        <taxon>Umbridae</taxon>
        <taxon>Dallia</taxon>
    </lineage>
</organism>